<proteinExistence type="predicted"/>
<dbReference type="Proteomes" id="UP001240561">
    <property type="component" value="Unassembled WGS sequence"/>
</dbReference>
<evidence type="ECO:0000256" key="1">
    <source>
        <dbReference type="SAM" id="SignalP"/>
    </source>
</evidence>
<protein>
    <submittedName>
        <fullName evidence="2">Uncharacterized protein</fullName>
    </submittedName>
</protein>
<name>A0A135Z9T2_GARVA</name>
<evidence type="ECO:0000313" key="3">
    <source>
        <dbReference type="EMBL" id="MDK6696089.1"/>
    </source>
</evidence>
<evidence type="ECO:0000313" key="4">
    <source>
        <dbReference type="Proteomes" id="UP000070505"/>
    </source>
</evidence>
<feature type="signal peptide" evidence="1">
    <location>
        <begin position="1"/>
        <end position="30"/>
    </location>
</feature>
<accession>A0A135Z9T2</accession>
<sequence length="252" mass="27543">MKTLVKKTMGLLMATLVAFGVMAGTTQAFAAEGQLVYKVDSQLNVSGSFFLKKITGTVDVSKTVTASPVTPIEGQKDSYTGTISASVEAADLFEGAYKVYEKEIKGQGFGPWKFENIIMSSEGEKFPIAQYTVKFPSNFHVDKTGIKATENSSAISGIEAEYVEKDNSVVITIQLGNWNDYQEFFKLVESERNQTGHEINVNIPYTVEGKEELLGTITGSGICQLYKFGNHPVSDPIVNITSPLKSLEIKRP</sequence>
<feature type="chain" id="PRO_5015050403" evidence="1">
    <location>
        <begin position="31"/>
        <end position="252"/>
    </location>
</feature>
<keyword evidence="1" id="KW-0732">Signal</keyword>
<dbReference type="PATRIC" id="fig|2702.101.peg.388"/>
<comment type="caution">
    <text evidence="2">The sequence shown here is derived from an EMBL/GenBank/DDBJ whole genome shotgun (WGS) entry which is preliminary data.</text>
</comment>
<dbReference type="EMBL" id="LSRC01000014">
    <property type="protein sequence ID" value="KXI18384.1"/>
    <property type="molecule type" value="Genomic_DNA"/>
</dbReference>
<reference evidence="3 5" key="2">
    <citation type="submission" date="2023-05" db="EMBL/GenBank/DDBJ databases">
        <title>Cataloging the Phylogenetic Diversity of Human Bladder Bacteria.</title>
        <authorList>
            <person name="Du J."/>
        </authorList>
    </citation>
    <scope>NUCLEOTIDE SEQUENCE [LARGE SCALE GENOMIC DNA]</scope>
    <source>
        <strain evidence="3 5">UMB9230</strain>
    </source>
</reference>
<dbReference type="RefSeq" id="WP_020757402.1">
    <property type="nucleotide sequence ID" value="NZ_JASOGJ010000009.1"/>
</dbReference>
<organism evidence="2 4">
    <name type="scientific">Gardnerella vaginalis</name>
    <dbReference type="NCBI Taxonomy" id="2702"/>
    <lineage>
        <taxon>Bacteria</taxon>
        <taxon>Bacillati</taxon>
        <taxon>Actinomycetota</taxon>
        <taxon>Actinomycetes</taxon>
        <taxon>Bifidobacteriales</taxon>
        <taxon>Bifidobacteriaceae</taxon>
        <taxon>Gardnerella</taxon>
    </lineage>
</organism>
<reference evidence="2 4" key="1">
    <citation type="submission" date="2016-02" db="EMBL/GenBank/DDBJ databases">
        <authorList>
            <person name="Wen L."/>
            <person name="He K."/>
            <person name="Yang H."/>
        </authorList>
    </citation>
    <scope>NUCLEOTIDE SEQUENCE [LARGE SCALE GENOMIC DNA]</scope>
    <source>
        <strain evidence="2 4">CMW7778B</strain>
    </source>
</reference>
<evidence type="ECO:0000313" key="5">
    <source>
        <dbReference type="Proteomes" id="UP001240561"/>
    </source>
</evidence>
<dbReference type="EMBL" id="JASOGJ010000009">
    <property type="protein sequence ID" value="MDK6696089.1"/>
    <property type="molecule type" value="Genomic_DNA"/>
</dbReference>
<dbReference type="AlphaFoldDB" id="A0A135Z9T2"/>
<evidence type="ECO:0000313" key="2">
    <source>
        <dbReference type="EMBL" id="KXI18384.1"/>
    </source>
</evidence>
<gene>
    <name evidence="2" type="ORF">HMPREF3230_00402</name>
    <name evidence="3" type="ORF">QP177_05880</name>
</gene>
<dbReference type="Proteomes" id="UP000070505">
    <property type="component" value="Unassembled WGS sequence"/>
</dbReference>